<evidence type="ECO:0000313" key="3">
    <source>
        <dbReference type="Proteomes" id="UP000799439"/>
    </source>
</evidence>
<proteinExistence type="predicted"/>
<keyword evidence="1" id="KW-0812">Transmembrane</keyword>
<protein>
    <submittedName>
        <fullName evidence="2">Uncharacterized protein</fullName>
    </submittedName>
</protein>
<dbReference type="Proteomes" id="UP000799439">
    <property type="component" value="Unassembled WGS sequence"/>
</dbReference>
<reference evidence="2" key="1">
    <citation type="journal article" date="2020" name="Stud. Mycol.">
        <title>101 Dothideomycetes genomes: a test case for predicting lifestyles and emergence of pathogens.</title>
        <authorList>
            <person name="Haridas S."/>
            <person name="Albert R."/>
            <person name="Binder M."/>
            <person name="Bloem J."/>
            <person name="Labutti K."/>
            <person name="Salamov A."/>
            <person name="Andreopoulos B."/>
            <person name="Baker S."/>
            <person name="Barry K."/>
            <person name="Bills G."/>
            <person name="Bluhm B."/>
            <person name="Cannon C."/>
            <person name="Castanera R."/>
            <person name="Culley D."/>
            <person name="Daum C."/>
            <person name="Ezra D."/>
            <person name="Gonzalez J."/>
            <person name="Henrissat B."/>
            <person name="Kuo A."/>
            <person name="Liang C."/>
            <person name="Lipzen A."/>
            <person name="Lutzoni F."/>
            <person name="Magnuson J."/>
            <person name="Mondo S."/>
            <person name="Nolan M."/>
            <person name="Ohm R."/>
            <person name="Pangilinan J."/>
            <person name="Park H.-J."/>
            <person name="Ramirez L."/>
            <person name="Alfaro M."/>
            <person name="Sun H."/>
            <person name="Tritt A."/>
            <person name="Yoshinaga Y."/>
            <person name="Zwiers L.-H."/>
            <person name="Turgeon B."/>
            <person name="Goodwin S."/>
            <person name="Spatafora J."/>
            <person name="Crous P."/>
            <person name="Grigoriev I."/>
        </authorList>
    </citation>
    <scope>NUCLEOTIDE SEQUENCE</scope>
    <source>
        <strain evidence="2">CBS 260.36</strain>
    </source>
</reference>
<keyword evidence="1" id="KW-0472">Membrane</keyword>
<dbReference type="EMBL" id="ML996088">
    <property type="protein sequence ID" value="KAF2151367.1"/>
    <property type="molecule type" value="Genomic_DNA"/>
</dbReference>
<comment type="caution">
    <text evidence="2">The sequence shown here is derived from an EMBL/GenBank/DDBJ whole genome shotgun (WGS) entry which is preliminary data.</text>
</comment>
<accession>A0A9P4J0T4</accession>
<keyword evidence="1" id="KW-1133">Transmembrane helix</keyword>
<sequence length="141" mass="15417">MDRPRSNRLHQLACHVPLPCLASIPETPPLEEDCEAPRKLEKTLSTNTLATPDVHAHVPADGTWKETQSDDTKEMYALPALEKDPAALEAGIHSQPRATWQMQRWRVILAAILLVLVLIAAVVGGVVGARLWRGTMGKAGM</sequence>
<keyword evidence="3" id="KW-1185">Reference proteome</keyword>
<name>A0A9P4J0T4_9PEZI</name>
<evidence type="ECO:0000256" key="1">
    <source>
        <dbReference type="SAM" id="Phobius"/>
    </source>
</evidence>
<dbReference type="AlphaFoldDB" id="A0A9P4J0T4"/>
<gene>
    <name evidence="2" type="ORF">K461DRAFT_295425</name>
</gene>
<evidence type="ECO:0000313" key="2">
    <source>
        <dbReference type="EMBL" id="KAF2151367.1"/>
    </source>
</evidence>
<organism evidence="2 3">
    <name type="scientific">Myriangium duriaei CBS 260.36</name>
    <dbReference type="NCBI Taxonomy" id="1168546"/>
    <lineage>
        <taxon>Eukaryota</taxon>
        <taxon>Fungi</taxon>
        <taxon>Dikarya</taxon>
        <taxon>Ascomycota</taxon>
        <taxon>Pezizomycotina</taxon>
        <taxon>Dothideomycetes</taxon>
        <taxon>Dothideomycetidae</taxon>
        <taxon>Myriangiales</taxon>
        <taxon>Myriangiaceae</taxon>
        <taxon>Myriangium</taxon>
    </lineage>
</organism>
<feature type="transmembrane region" description="Helical" evidence="1">
    <location>
        <begin position="107"/>
        <end position="132"/>
    </location>
</feature>